<evidence type="ECO:0000256" key="1">
    <source>
        <dbReference type="SAM" id="Coils"/>
    </source>
</evidence>
<feature type="compositionally biased region" description="Basic and acidic residues" evidence="2">
    <location>
        <begin position="1733"/>
        <end position="1742"/>
    </location>
</feature>
<dbReference type="PROSITE" id="PS50003">
    <property type="entry name" value="PH_DOMAIN"/>
    <property type="match status" value="1"/>
</dbReference>
<feature type="region of interest" description="Disordered" evidence="2">
    <location>
        <begin position="1325"/>
        <end position="1403"/>
    </location>
</feature>
<feature type="region of interest" description="Disordered" evidence="2">
    <location>
        <begin position="1552"/>
        <end position="1664"/>
    </location>
</feature>
<feature type="region of interest" description="Disordered" evidence="2">
    <location>
        <begin position="332"/>
        <end position="376"/>
    </location>
</feature>
<feature type="compositionally biased region" description="Polar residues" evidence="2">
    <location>
        <begin position="937"/>
        <end position="950"/>
    </location>
</feature>
<feature type="region of interest" description="Disordered" evidence="2">
    <location>
        <begin position="725"/>
        <end position="768"/>
    </location>
</feature>
<reference evidence="4" key="1">
    <citation type="journal article" date="2020" name="Stud. Mycol.">
        <title>101 Dothideomycetes genomes: a test case for predicting lifestyles and emergence of pathogens.</title>
        <authorList>
            <person name="Haridas S."/>
            <person name="Albert R."/>
            <person name="Binder M."/>
            <person name="Bloem J."/>
            <person name="Labutti K."/>
            <person name="Salamov A."/>
            <person name="Andreopoulos B."/>
            <person name="Baker S."/>
            <person name="Barry K."/>
            <person name="Bills G."/>
            <person name="Bluhm B."/>
            <person name="Cannon C."/>
            <person name="Castanera R."/>
            <person name="Culley D."/>
            <person name="Daum C."/>
            <person name="Ezra D."/>
            <person name="Gonzalez J."/>
            <person name="Henrissat B."/>
            <person name="Kuo A."/>
            <person name="Liang C."/>
            <person name="Lipzen A."/>
            <person name="Lutzoni F."/>
            <person name="Magnuson J."/>
            <person name="Mondo S."/>
            <person name="Nolan M."/>
            <person name="Ohm R."/>
            <person name="Pangilinan J."/>
            <person name="Park H.-J."/>
            <person name="Ramirez L."/>
            <person name="Alfaro M."/>
            <person name="Sun H."/>
            <person name="Tritt A."/>
            <person name="Yoshinaga Y."/>
            <person name="Zwiers L.-H."/>
            <person name="Turgeon B."/>
            <person name="Goodwin S."/>
            <person name="Spatafora J."/>
            <person name="Crous P."/>
            <person name="Grigoriev I."/>
        </authorList>
    </citation>
    <scope>NUCLEOTIDE SEQUENCE</scope>
    <source>
        <strain evidence="4">CBS 379.55</strain>
    </source>
</reference>
<feature type="region of interest" description="Disordered" evidence="2">
    <location>
        <begin position="1702"/>
        <end position="1742"/>
    </location>
</feature>
<dbReference type="GO" id="GO:0005938">
    <property type="term" value="C:cell cortex"/>
    <property type="evidence" value="ECO:0007669"/>
    <property type="project" value="InterPro"/>
</dbReference>
<feature type="compositionally biased region" description="Acidic residues" evidence="2">
    <location>
        <begin position="535"/>
        <end position="545"/>
    </location>
</feature>
<gene>
    <name evidence="4" type="ORF">EI97DRAFT_457802</name>
</gene>
<name>A0A6A6JLT9_WESOR</name>
<organism evidence="4 5">
    <name type="scientific">Westerdykella ornata</name>
    <dbReference type="NCBI Taxonomy" id="318751"/>
    <lineage>
        <taxon>Eukaryota</taxon>
        <taxon>Fungi</taxon>
        <taxon>Dikarya</taxon>
        <taxon>Ascomycota</taxon>
        <taxon>Pezizomycotina</taxon>
        <taxon>Dothideomycetes</taxon>
        <taxon>Pleosporomycetidae</taxon>
        <taxon>Pleosporales</taxon>
        <taxon>Sporormiaceae</taxon>
        <taxon>Westerdykella</taxon>
    </lineage>
</organism>
<dbReference type="GO" id="GO:0032065">
    <property type="term" value="P:maintenance of protein location in cell cortex"/>
    <property type="evidence" value="ECO:0007669"/>
    <property type="project" value="InterPro"/>
</dbReference>
<evidence type="ECO:0000256" key="2">
    <source>
        <dbReference type="SAM" id="MobiDB-lite"/>
    </source>
</evidence>
<protein>
    <recommendedName>
        <fullName evidence="3">PH domain-containing protein</fullName>
    </recommendedName>
</protein>
<feature type="compositionally biased region" description="Polar residues" evidence="2">
    <location>
        <begin position="1262"/>
        <end position="1274"/>
    </location>
</feature>
<feature type="region of interest" description="Disordered" evidence="2">
    <location>
        <begin position="913"/>
        <end position="955"/>
    </location>
</feature>
<feature type="compositionally biased region" description="Polar residues" evidence="2">
    <location>
        <begin position="913"/>
        <end position="922"/>
    </location>
</feature>
<feature type="coiled-coil region" evidence="1">
    <location>
        <begin position="63"/>
        <end position="90"/>
    </location>
</feature>
<feature type="compositionally biased region" description="Polar residues" evidence="2">
    <location>
        <begin position="1352"/>
        <end position="1373"/>
    </location>
</feature>
<dbReference type="GO" id="GO:0005543">
    <property type="term" value="F:phospholipid binding"/>
    <property type="evidence" value="ECO:0007669"/>
    <property type="project" value="InterPro"/>
</dbReference>
<dbReference type="PANTHER" id="PTHR28190:SF1">
    <property type="entry name" value="NUCLEAR MIGRATION PROTEIN NUM1"/>
    <property type="match status" value="1"/>
</dbReference>
<feature type="compositionally biased region" description="Polar residues" evidence="2">
    <location>
        <begin position="1142"/>
        <end position="1154"/>
    </location>
</feature>
<dbReference type="PANTHER" id="PTHR28190">
    <property type="entry name" value="NUCLEAR MIGRATION PROTEIN NUM1"/>
    <property type="match status" value="1"/>
</dbReference>
<dbReference type="SMART" id="SM00233">
    <property type="entry name" value="PH"/>
    <property type="match status" value="1"/>
</dbReference>
<feature type="compositionally biased region" description="Basic and acidic residues" evidence="2">
    <location>
        <begin position="439"/>
        <end position="454"/>
    </location>
</feature>
<dbReference type="CDD" id="cd13365">
    <property type="entry name" value="PH_PLC_plant-like"/>
    <property type="match status" value="1"/>
</dbReference>
<feature type="compositionally biased region" description="Low complexity" evidence="2">
    <location>
        <begin position="1117"/>
        <end position="1131"/>
    </location>
</feature>
<accession>A0A6A6JLT9</accession>
<dbReference type="GO" id="GO:0005739">
    <property type="term" value="C:mitochondrion"/>
    <property type="evidence" value="ECO:0007669"/>
    <property type="project" value="TreeGrafter"/>
</dbReference>
<feature type="region of interest" description="Disordered" evidence="2">
    <location>
        <begin position="1197"/>
        <end position="1240"/>
    </location>
</feature>
<feature type="compositionally biased region" description="Polar residues" evidence="2">
    <location>
        <begin position="747"/>
        <end position="768"/>
    </location>
</feature>
<feature type="coiled-coil region" evidence="1">
    <location>
        <begin position="178"/>
        <end position="328"/>
    </location>
</feature>
<dbReference type="GO" id="GO:0015631">
    <property type="term" value="F:tubulin binding"/>
    <property type="evidence" value="ECO:0007669"/>
    <property type="project" value="TreeGrafter"/>
</dbReference>
<feature type="compositionally biased region" description="Low complexity" evidence="2">
    <location>
        <begin position="1575"/>
        <end position="1588"/>
    </location>
</feature>
<dbReference type="InterPro" id="IPR024774">
    <property type="entry name" value="PH_dom-Mcp5-type"/>
</dbReference>
<feature type="compositionally biased region" description="Polar residues" evidence="2">
    <location>
        <begin position="522"/>
        <end position="532"/>
    </location>
</feature>
<feature type="compositionally biased region" description="Pro residues" evidence="2">
    <location>
        <begin position="923"/>
        <end position="935"/>
    </location>
</feature>
<evidence type="ECO:0000313" key="4">
    <source>
        <dbReference type="EMBL" id="KAF2277073.1"/>
    </source>
</evidence>
<dbReference type="Proteomes" id="UP000800097">
    <property type="component" value="Unassembled WGS sequence"/>
</dbReference>
<feature type="region of interest" description="Disordered" evidence="2">
    <location>
        <begin position="118"/>
        <end position="160"/>
    </location>
</feature>
<feature type="compositionally biased region" description="Polar residues" evidence="2">
    <location>
        <begin position="1619"/>
        <end position="1631"/>
    </location>
</feature>
<evidence type="ECO:0000313" key="5">
    <source>
        <dbReference type="Proteomes" id="UP000800097"/>
    </source>
</evidence>
<feature type="region of interest" description="Disordered" evidence="2">
    <location>
        <begin position="421"/>
        <end position="691"/>
    </location>
</feature>
<feature type="compositionally biased region" description="Low complexity" evidence="2">
    <location>
        <begin position="669"/>
        <end position="681"/>
    </location>
</feature>
<dbReference type="InterPro" id="IPR053005">
    <property type="entry name" value="Nuclear_Pos-Cytoskel_Interact"/>
</dbReference>
<evidence type="ECO:0000259" key="3">
    <source>
        <dbReference type="PROSITE" id="PS50003"/>
    </source>
</evidence>
<dbReference type="InterPro" id="IPR001849">
    <property type="entry name" value="PH_domain"/>
</dbReference>
<dbReference type="GeneID" id="54554025"/>
<feature type="region of interest" description="Disordered" evidence="2">
    <location>
        <begin position="1261"/>
        <end position="1312"/>
    </location>
</feature>
<dbReference type="Pfam" id="PF12814">
    <property type="entry name" value="Mcp5_PH"/>
    <property type="match status" value="1"/>
</dbReference>
<dbReference type="SUPFAM" id="SSF50729">
    <property type="entry name" value="PH domain-like"/>
    <property type="match status" value="1"/>
</dbReference>
<proteinExistence type="predicted"/>
<feature type="compositionally biased region" description="Low complexity" evidence="2">
    <location>
        <begin position="1718"/>
        <end position="1732"/>
    </location>
</feature>
<dbReference type="GO" id="GO:0000226">
    <property type="term" value="P:microtubule cytoskeleton organization"/>
    <property type="evidence" value="ECO:0007669"/>
    <property type="project" value="TreeGrafter"/>
</dbReference>
<feature type="region of interest" description="Disordered" evidence="2">
    <location>
        <begin position="1"/>
        <end position="22"/>
    </location>
</feature>
<feature type="compositionally biased region" description="Low complexity" evidence="2">
    <location>
        <begin position="499"/>
        <end position="511"/>
    </location>
</feature>
<feature type="compositionally biased region" description="Low complexity" evidence="2">
    <location>
        <begin position="1388"/>
        <end position="1399"/>
    </location>
</feature>
<feature type="compositionally biased region" description="Polar residues" evidence="2">
    <location>
        <begin position="1169"/>
        <end position="1180"/>
    </location>
</feature>
<keyword evidence="1" id="KW-0175">Coiled coil</keyword>
<dbReference type="RefSeq" id="XP_033654612.1">
    <property type="nucleotide sequence ID" value="XM_033800850.1"/>
</dbReference>
<feature type="compositionally biased region" description="Polar residues" evidence="2">
    <location>
        <begin position="621"/>
        <end position="641"/>
    </location>
</feature>
<feature type="domain" description="PH" evidence="3">
    <location>
        <begin position="1435"/>
        <end position="1546"/>
    </location>
</feature>
<feature type="region of interest" description="Disordered" evidence="2">
    <location>
        <begin position="1109"/>
        <end position="1182"/>
    </location>
</feature>
<dbReference type="EMBL" id="ML986491">
    <property type="protein sequence ID" value="KAF2277073.1"/>
    <property type="molecule type" value="Genomic_DNA"/>
</dbReference>
<keyword evidence="5" id="KW-1185">Reference proteome</keyword>
<sequence length="1742" mass="189832">MDDRDSLDPFTTSVHDAQRHRHSAFDKSHFSLYLNGSPEQAKRALQAHLSETARRLQETSVLGNSLVQQKKELEERLREVEAQQSNSEIGPELRQRLADLEKEFNEVGRETARAFLPRSRVPSGETDATGGASVYSSEALASPSKVSVPTRKQRNQQPSRVNELTLATEISASLLSQVKELQALLLEKEELLKATNLERSQLELEVEGLSQRLRTLDERESQLKDVNWNLETQVRELEAAAKESADKEARTNHNLSVARAENSTLERELDELKQLYAKLNDDHIAKVKHHEAEIAGLRRNASAAETERNALQRKIDDLASQNQELARAVAYRMRPEEQVPIEETPPDADADEGTTMTPEHSPLPSPSKATPRHGQLESETLKHSLQHAHRMIQQLKNNIHREKTEKLELKRMLQDARDELETTRNSMNGLGSASKRRKQDKDVFKKPPRPDRLGSFRPATQEIVTDEDEWEDQEVVHSTPSRRSRHADRVPGAFPGGFSSAADTSTEASDAFETANERDGTATETEAFQTGAETLDGDSTDELTETEAGRSTGTIRGQRPSPRGMVSNRDSYESTASTSGEEDNDVDLKTPIQSQHPRYKLKMRQAGYRRSTPRSQDIFANASSAVNTSPASFTSTSNHGTPAQGKSLFAELGDFGGESEDGSVAEGTPSRSSFHSPESSPETLRKSVLAVSPLQPSSLPKVLMVDSEMMTEPWEPEVTTVDLSLSSLSSQTTEPQAPPLPALGLSSFETQATEPIPASSSPLGLSTVSTQATTPLPASPPLLGPSSLVVQATEPIVVPSPLLHLSSHFAQETEPQAPRRAPLLMSAHISQDTVPRLAPPPSFNLSGLTAQTTDPISSVTTDQIVPALDLSPISHQATEPLEPTLAEVLPLPVPLPGSEKEVEKQPAPVPLQMSTVSSQSTPPIEPSLPKEPAPVPLQNSAISSQSTQPVVPSLPKPQLSVVSTQATEPIEPRKPVFSQTPILSAQATEPVEPRAQPLGISVLSSQGTLPVEAKPRPLGISVFSSQDTPPVETKSCPLGISVISSHDTSPVEPPTPPPLQLSAHSFQATEPVDIHRQALPQFSEITAQQTVPVAAPAAKYENGLSPVDVLHDVQPESPTLPSFLPSPSRPSTAKRVPRLDLSLSSVNSQETEPLTPSRPATAHRAVSVPTDSSSESTTDKPASAKLGFFSSAVLSWSTNDPSAAGEHETSHSPAPISTVESQPQVPSPAPANPRAPTVDEGTQTMVSADQIDKLLAARSAQRYPNNVATNNTERAMSPPTSPRRMSDSKVPRRHGSSSSIRSRTEPPPPLPADHREVIAAAALKKAPSVVSAPPGDMGPPIMPASAYKKRPQTPTVKTSGLINTKTGGTTPRPRNQAPRSDVGRSGASSPMTRRSSVSSFGSEIDRRFQGISDPFSQSGFDASNTDPRMIQAVTQTMIGEFLWKYTRRTGRGELSENRHRRFFWVHPYTRTLYWSDHDPATGSRNEMKAKSVPIEAVRVVPDDNPYPPGLHHKSLIIVTPGRCIKFTATTGQRHDTWYNALSYLLQRTESGTVESQEEQKESVDEIQDEFNPTYRSLSRLTNRSRTSSYFSRQTASPHPGEVPTLRQSTTPHRRPASTEPPQESGRLSSLSGYFRPGSTLRNSFTSRRSRTGAQEAVAYETPENDPNYELTQELATKSVRDREHIPGMENVRACCDGKHDVGHLHTPTPKHRHSSFRGTRASVAGSVSSRSQSRTESRGPNE</sequence>
<feature type="compositionally biased region" description="Acidic residues" evidence="2">
    <location>
        <begin position="464"/>
        <end position="473"/>
    </location>
</feature>
<dbReference type="OrthoDB" id="2149224at2759"/>